<evidence type="ECO:0000256" key="1">
    <source>
        <dbReference type="ARBA" id="ARBA00022857"/>
    </source>
</evidence>
<gene>
    <name evidence="4" type="ORF">WJX72_006036</name>
</gene>
<evidence type="ECO:0000256" key="2">
    <source>
        <dbReference type="ARBA" id="ARBA00023002"/>
    </source>
</evidence>
<dbReference type="PANTHER" id="PTHR48106">
    <property type="entry name" value="QUINONE OXIDOREDUCTASE PIG3-RELATED"/>
    <property type="match status" value="1"/>
</dbReference>
<dbReference type="InterPro" id="IPR013154">
    <property type="entry name" value="ADH-like_N"/>
</dbReference>
<dbReference type="AlphaFoldDB" id="A0AAW1QR32"/>
<dbReference type="InterPro" id="IPR011032">
    <property type="entry name" value="GroES-like_sf"/>
</dbReference>
<keyword evidence="5" id="KW-1185">Reference proteome</keyword>
<dbReference type="Gene3D" id="3.40.50.720">
    <property type="entry name" value="NAD(P)-binding Rossmann-like Domain"/>
    <property type="match status" value="1"/>
</dbReference>
<dbReference type="SUPFAM" id="SSF50129">
    <property type="entry name" value="GroES-like"/>
    <property type="match status" value="1"/>
</dbReference>
<proteinExistence type="predicted"/>
<evidence type="ECO:0000259" key="3">
    <source>
        <dbReference type="SMART" id="SM00829"/>
    </source>
</evidence>
<accession>A0AAW1QR32</accession>
<reference evidence="4 5" key="1">
    <citation type="journal article" date="2024" name="Nat. Commun.">
        <title>Phylogenomics reveals the evolutionary origins of lichenization in chlorophyte algae.</title>
        <authorList>
            <person name="Puginier C."/>
            <person name="Libourel C."/>
            <person name="Otte J."/>
            <person name="Skaloud P."/>
            <person name="Haon M."/>
            <person name="Grisel S."/>
            <person name="Petersen M."/>
            <person name="Berrin J.G."/>
            <person name="Delaux P.M."/>
            <person name="Dal Grande F."/>
            <person name="Keller J."/>
        </authorList>
    </citation>
    <scope>NUCLEOTIDE SEQUENCE [LARGE SCALE GENOMIC DNA]</scope>
    <source>
        <strain evidence="4 5">SAG 2043</strain>
    </source>
</reference>
<sequence>MELPKLQSAIQIICYSQGSSFDGLQIKQIPVPSEVPEGGVLVRTILRPVNPTDLIAIRGIRPAAFRGTLPATVGSEGLGVVVECGAGVTKFTKGQRVVGGPWPSIFESQGTWQQYLVVSADNLFAVPDGVSDKDASQFFVNPVTVYGMLDRHKIREGEWLLQTAAGSALGRQMIVMAKLRGIKTINVVRRTAQKAQLIDLGADEVISSQDEDLVQRVMEITGGKGAWAATDCCGAETTQQVVNAVRPGGKVFIYGQFASNQMVLDIMDLLLYDKRVVGFQLGFWVRSLSPADKEAKFTEILDLMAKGVFQFQNGESYPLECVKEALLAAEQPGRSGKVFLEG</sequence>
<dbReference type="Pfam" id="PF00107">
    <property type="entry name" value="ADH_zinc_N"/>
    <property type="match status" value="1"/>
</dbReference>
<dbReference type="InterPro" id="IPR036291">
    <property type="entry name" value="NAD(P)-bd_dom_sf"/>
</dbReference>
<dbReference type="Gene3D" id="3.90.180.10">
    <property type="entry name" value="Medium-chain alcohol dehydrogenases, catalytic domain"/>
    <property type="match status" value="1"/>
</dbReference>
<dbReference type="CDD" id="cd05282">
    <property type="entry name" value="ETR_like"/>
    <property type="match status" value="1"/>
</dbReference>
<evidence type="ECO:0000313" key="5">
    <source>
        <dbReference type="Proteomes" id="UP001489004"/>
    </source>
</evidence>
<feature type="domain" description="Enoyl reductase (ER)" evidence="3">
    <location>
        <begin position="19"/>
        <end position="340"/>
    </location>
</feature>
<protein>
    <recommendedName>
        <fullName evidence="3">Enoyl reductase (ER) domain-containing protein</fullName>
    </recommendedName>
</protein>
<dbReference type="SMART" id="SM00829">
    <property type="entry name" value="PKS_ER"/>
    <property type="match status" value="1"/>
</dbReference>
<keyword evidence="2" id="KW-0560">Oxidoreductase</keyword>
<dbReference type="InterPro" id="IPR013149">
    <property type="entry name" value="ADH-like_C"/>
</dbReference>
<dbReference type="InterPro" id="IPR020843">
    <property type="entry name" value="ER"/>
</dbReference>
<evidence type="ECO:0000313" key="4">
    <source>
        <dbReference type="EMBL" id="KAK9823868.1"/>
    </source>
</evidence>
<dbReference type="Proteomes" id="UP001489004">
    <property type="component" value="Unassembled WGS sequence"/>
</dbReference>
<dbReference type="EMBL" id="JALJOR010000002">
    <property type="protein sequence ID" value="KAK9823868.1"/>
    <property type="molecule type" value="Genomic_DNA"/>
</dbReference>
<dbReference type="GO" id="GO:0016651">
    <property type="term" value="F:oxidoreductase activity, acting on NAD(P)H"/>
    <property type="evidence" value="ECO:0007669"/>
    <property type="project" value="TreeGrafter"/>
</dbReference>
<name>A0AAW1QR32_9CHLO</name>
<comment type="caution">
    <text evidence="4">The sequence shown here is derived from an EMBL/GenBank/DDBJ whole genome shotgun (WGS) entry which is preliminary data.</text>
</comment>
<organism evidence="4 5">
    <name type="scientific">[Myrmecia] bisecta</name>
    <dbReference type="NCBI Taxonomy" id="41462"/>
    <lineage>
        <taxon>Eukaryota</taxon>
        <taxon>Viridiplantae</taxon>
        <taxon>Chlorophyta</taxon>
        <taxon>core chlorophytes</taxon>
        <taxon>Trebouxiophyceae</taxon>
        <taxon>Trebouxiales</taxon>
        <taxon>Trebouxiaceae</taxon>
        <taxon>Myrmecia</taxon>
    </lineage>
</organism>
<dbReference type="SUPFAM" id="SSF51735">
    <property type="entry name" value="NAD(P)-binding Rossmann-fold domains"/>
    <property type="match status" value="1"/>
</dbReference>
<dbReference type="Pfam" id="PF08240">
    <property type="entry name" value="ADH_N"/>
    <property type="match status" value="1"/>
</dbReference>
<keyword evidence="1" id="KW-0521">NADP</keyword>
<dbReference type="PANTHER" id="PTHR48106:SF2">
    <property type="entry name" value="ZN2+-BINDING DEHYDROGENASE"/>
    <property type="match status" value="1"/>
</dbReference>
<dbReference type="GO" id="GO:0070402">
    <property type="term" value="F:NADPH binding"/>
    <property type="evidence" value="ECO:0007669"/>
    <property type="project" value="TreeGrafter"/>
</dbReference>